<dbReference type="GO" id="GO:0016616">
    <property type="term" value="F:oxidoreductase activity, acting on the CH-OH group of donors, NAD or NADP as acceptor"/>
    <property type="evidence" value="ECO:0007669"/>
    <property type="project" value="TreeGrafter"/>
</dbReference>
<evidence type="ECO:0000313" key="3">
    <source>
        <dbReference type="EMBL" id="HJF08297.1"/>
    </source>
</evidence>
<organism evidence="3 4">
    <name type="scientific">Phocaeicola coprocola</name>
    <dbReference type="NCBI Taxonomy" id="310298"/>
    <lineage>
        <taxon>Bacteria</taxon>
        <taxon>Pseudomonadati</taxon>
        <taxon>Bacteroidota</taxon>
        <taxon>Bacteroidia</taxon>
        <taxon>Bacteroidales</taxon>
        <taxon>Bacteroidaceae</taxon>
        <taxon>Phocaeicola</taxon>
    </lineage>
</organism>
<dbReference type="Pfam" id="PF13561">
    <property type="entry name" value="adh_short_C2"/>
    <property type="match status" value="1"/>
</dbReference>
<keyword evidence="2" id="KW-0560">Oxidoreductase</keyword>
<gene>
    <name evidence="3" type="ORF">K8U81_08930</name>
</gene>
<evidence type="ECO:0000256" key="1">
    <source>
        <dbReference type="ARBA" id="ARBA00006484"/>
    </source>
</evidence>
<protein>
    <submittedName>
        <fullName evidence="3">SDR family oxidoreductase</fullName>
    </submittedName>
</protein>
<reference evidence="3" key="2">
    <citation type="submission" date="2021-09" db="EMBL/GenBank/DDBJ databases">
        <authorList>
            <person name="Gilroy R."/>
        </authorList>
    </citation>
    <scope>NUCLEOTIDE SEQUENCE</scope>
    <source>
        <strain evidence="3">CHK165-8395</strain>
    </source>
</reference>
<dbReference type="CDD" id="cd05233">
    <property type="entry name" value="SDR_c"/>
    <property type="match status" value="1"/>
</dbReference>
<dbReference type="InterPro" id="IPR036291">
    <property type="entry name" value="NAD(P)-bd_dom_sf"/>
</dbReference>
<evidence type="ECO:0000313" key="4">
    <source>
        <dbReference type="Proteomes" id="UP000718012"/>
    </source>
</evidence>
<proteinExistence type="inferred from homology"/>
<name>A0A921FEG2_9BACT</name>
<dbReference type="AlphaFoldDB" id="A0A921FEG2"/>
<evidence type="ECO:0000256" key="2">
    <source>
        <dbReference type="ARBA" id="ARBA00023002"/>
    </source>
</evidence>
<comment type="caution">
    <text evidence="3">The sequence shown here is derived from an EMBL/GenBank/DDBJ whole genome shotgun (WGS) entry which is preliminary data.</text>
</comment>
<dbReference type="Gene3D" id="3.40.50.720">
    <property type="entry name" value="NAD(P)-binding Rossmann-like Domain"/>
    <property type="match status" value="1"/>
</dbReference>
<feature type="non-terminal residue" evidence="3">
    <location>
        <position position="1"/>
    </location>
</feature>
<dbReference type="Proteomes" id="UP000718012">
    <property type="component" value="Unassembled WGS sequence"/>
</dbReference>
<dbReference type="SUPFAM" id="SSF51735">
    <property type="entry name" value="NAD(P)-binding Rossmann-fold domains"/>
    <property type="match status" value="1"/>
</dbReference>
<reference evidence="3" key="1">
    <citation type="journal article" date="2021" name="PeerJ">
        <title>Extensive microbial diversity within the chicken gut microbiome revealed by metagenomics and culture.</title>
        <authorList>
            <person name="Gilroy R."/>
            <person name="Ravi A."/>
            <person name="Getino M."/>
            <person name="Pursley I."/>
            <person name="Horton D.L."/>
            <person name="Alikhan N.F."/>
            <person name="Baker D."/>
            <person name="Gharbi K."/>
            <person name="Hall N."/>
            <person name="Watson M."/>
            <person name="Adriaenssens E.M."/>
            <person name="Foster-Nyarko E."/>
            <person name="Jarju S."/>
            <person name="Secka A."/>
            <person name="Antonio M."/>
            <person name="Oren A."/>
            <person name="Chaudhuri R.R."/>
            <person name="La Ragione R."/>
            <person name="Hildebrand F."/>
            <person name="Pallen M.J."/>
        </authorList>
    </citation>
    <scope>NUCLEOTIDE SEQUENCE</scope>
    <source>
        <strain evidence="3">CHK165-8395</strain>
    </source>
</reference>
<dbReference type="PANTHER" id="PTHR42760:SF133">
    <property type="entry name" value="3-OXOACYL-[ACYL-CARRIER-PROTEIN] REDUCTASE"/>
    <property type="match status" value="1"/>
</dbReference>
<dbReference type="InterPro" id="IPR002347">
    <property type="entry name" value="SDR_fam"/>
</dbReference>
<dbReference type="PANTHER" id="PTHR42760">
    <property type="entry name" value="SHORT-CHAIN DEHYDROGENASES/REDUCTASES FAMILY MEMBER"/>
    <property type="match status" value="1"/>
</dbReference>
<dbReference type="PRINTS" id="PR00081">
    <property type="entry name" value="GDHRDH"/>
</dbReference>
<comment type="similarity">
    <text evidence="1">Belongs to the short-chain dehydrogenases/reductases (SDR) family.</text>
</comment>
<dbReference type="PRINTS" id="PR00080">
    <property type="entry name" value="SDRFAMILY"/>
</dbReference>
<dbReference type="EMBL" id="DYXD01000202">
    <property type="protein sequence ID" value="HJF08297.1"/>
    <property type="molecule type" value="Genomic_DNA"/>
</dbReference>
<accession>A0A921FEG2</accession>
<sequence length="223" mass="23888">QFLASSCKVVISGTNEDKLKRIVKDLDTDKVSYVILDTKNVSSIKASILDAEEKVGKRISIFVYSAGVHGNQEFGNVTEEIWDNVLNVNLKGMYFFCQEAGRYMTDNKVKGNILNVSSASALKPGWTPYEISKSGVKSLTLGVAAKLIKHGITVNAIAPGPVATKMIGMENSCDLAWPANPAGRVATPEEIGNMAVFMVSDSGKLIVGDTFYMTGGSGTISLQ</sequence>